<dbReference type="EMBL" id="LSYS01005191">
    <property type="protein sequence ID" value="OPJ78028.1"/>
    <property type="molecule type" value="Genomic_DNA"/>
</dbReference>
<feature type="compositionally biased region" description="Basic and acidic residues" evidence="1">
    <location>
        <begin position="14"/>
        <end position="24"/>
    </location>
</feature>
<proteinExistence type="predicted"/>
<name>A0A1V4K0P2_PATFA</name>
<keyword evidence="3" id="KW-1185">Reference proteome</keyword>
<dbReference type="AlphaFoldDB" id="A0A1V4K0P2"/>
<evidence type="ECO:0000313" key="3">
    <source>
        <dbReference type="Proteomes" id="UP000190648"/>
    </source>
</evidence>
<comment type="caution">
    <text evidence="2">The sequence shown here is derived from an EMBL/GenBank/DDBJ whole genome shotgun (WGS) entry which is preliminary data.</text>
</comment>
<accession>A0A1V4K0P2</accession>
<protein>
    <submittedName>
        <fullName evidence="2">Uncharacterized protein</fullName>
    </submittedName>
</protein>
<feature type="region of interest" description="Disordered" evidence="1">
    <location>
        <begin position="181"/>
        <end position="201"/>
    </location>
</feature>
<dbReference type="Proteomes" id="UP000190648">
    <property type="component" value="Unassembled WGS sequence"/>
</dbReference>
<evidence type="ECO:0000256" key="1">
    <source>
        <dbReference type="SAM" id="MobiDB-lite"/>
    </source>
</evidence>
<dbReference type="OrthoDB" id="9389802at2759"/>
<reference evidence="2 3" key="1">
    <citation type="submission" date="2016-02" db="EMBL/GenBank/DDBJ databases">
        <title>Band-tailed pigeon sequencing and assembly.</title>
        <authorList>
            <person name="Soares A.E."/>
            <person name="Novak B.J."/>
            <person name="Rice E.S."/>
            <person name="O'Connell B."/>
            <person name="Chang D."/>
            <person name="Weber S."/>
            <person name="Shapiro B."/>
        </authorList>
    </citation>
    <scope>NUCLEOTIDE SEQUENCE [LARGE SCALE GENOMIC DNA]</scope>
    <source>
        <strain evidence="2">BTP2013</strain>
        <tissue evidence="2">Blood</tissue>
    </source>
</reference>
<dbReference type="PANTHER" id="PTHR37867:SF1">
    <property type="entry name" value="CHROMOSOME 16 OPEN READING FRAME 86"/>
    <property type="match status" value="1"/>
</dbReference>
<dbReference type="InterPro" id="IPR031516">
    <property type="entry name" value="DUF4691"/>
</dbReference>
<feature type="region of interest" description="Disordered" evidence="1">
    <location>
        <begin position="1"/>
        <end position="24"/>
    </location>
</feature>
<gene>
    <name evidence="2" type="ORF">AV530_015029</name>
</gene>
<organism evidence="2 3">
    <name type="scientific">Patagioenas fasciata monilis</name>
    <dbReference type="NCBI Taxonomy" id="372326"/>
    <lineage>
        <taxon>Eukaryota</taxon>
        <taxon>Metazoa</taxon>
        <taxon>Chordata</taxon>
        <taxon>Craniata</taxon>
        <taxon>Vertebrata</taxon>
        <taxon>Euteleostomi</taxon>
        <taxon>Archelosauria</taxon>
        <taxon>Archosauria</taxon>
        <taxon>Dinosauria</taxon>
        <taxon>Saurischia</taxon>
        <taxon>Theropoda</taxon>
        <taxon>Coelurosauria</taxon>
        <taxon>Aves</taxon>
        <taxon>Neognathae</taxon>
        <taxon>Neoaves</taxon>
        <taxon>Columbimorphae</taxon>
        <taxon>Columbiformes</taxon>
        <taxon>Columbidae</taxon>
        <taxon>Patagioenas</taxon>
    </lineage>
</organism>
<dbReference type="PANTHER" id="PTHR37867">
    <property type="entry name" value="CHROMOSOME 16 OPEN READING FRAME 86"/>
    <property type="match status" value="1"/>
</dbReference>
<sequence length="250" mass="27589">MSALVPEPPALVRSPEEQQHGGHEPGHVLAQLSAALDSPNVRALEWSKNGQSVLVHTELYEEEMRKNKELFPELADLGCVAALQAWLLAYGFKLKGAKLNAQVLLLQHPDFQRTHPTAQEPGALGGDVDLSAKQKKTKKKRCVSSLHPRRGAAAQGMLGQRPRLRPLYQYINFDMPELMDPSAEEDEVPGLAEPSQVPADPRRTIGPHLEDTCASDILALGAGDKSMQFDIDRMLRYAAHLVPPLFPQYK</sequence>
<evidence type="ECO:0000313" key="2">
    <source>
        <dbReference type="EMBL" id="OPJ78028.1"/>
    </source>
</evidence>